<name>A0A0C3G2B7_PILCF</name>
<accession>A0A0C3G2B7</accession>
<dbReference type="OrthoDB" id="2685413at2759"/>
<sequence>MPPCLPTETLHEIALYLPRHVLKSLLLFQPHPVGRIASYLYFSVVSLHFGIRDFDRYSNIWGESNEMIELTEWHEKRSYGILMAIIENNDFAKRVQRLKIYSPGSRDTDALTFQIGLLTVALPKMIRLKVLECYGLLMPLRTTLSNLSETVPLLQILRLGDRVNRRGIPNPGDVRVHRLSHLDQLTLCEGWLNHLSLTDLPKDLETSSIKRLHITCPRTPADVLARFTTPALISILTHLSLRTPETTESAFEMALRYGVNLQSLRIEGYLNSPNSQHFRRYAHALPSLTEFGVFLYSDTQHWTDTDFFPAVCDFLRPKAAQLVHLELRAPQEKIQQDALGFDGGKQCWGLFKSGSRSGAAELFPKLKSLSMTLPEGNKSFSLHCSKLIPKGVTRLSLSGYQLVGIPIKNIFRVSQAKIGPSWPPNLRLVCLIASPRMNSTGDSALAQMVAECIVTVRVVRFLTEYCKDRGFWSVSRTVNSGDSNVGNGQETGPLLVSCKQLDNREATYNREEMLDRYDCEDNWFEE</sequence>
<organism evidence="1 2">
    <name type="scientific">Piloderma croceum (strain F 1598)</name>
    <dbReference type="NCBI Taxonomy" id="765440"/>
    <lineage>
        <taxon>Eukaryota</taxon>
        <taxon>Fungi</taxon>
        <taxon>Dikarya</taxon>
        <taxon>Basidiomycota</taxon>
        <taxon>Agaricomycotina</taxon>
        <taxon>Agaricomycetes</taxon>
        <taxon>Agaricomycetidae</taxon>
        <taxon>Atheliales</taxon>
        <taxon>Atheliaceae</taxon>
        <taxon>Piloderma</taxon>
    </lineage>
</organism>
<protein>
    <submittedName>
        <fullName evidence="1">Uncharacterized protein</fullName>
    </submittedName>
</protein>
<dbReference type="Proteomes" id="UP000054166">
    <property type="component" value="Unassembled WGS sequence"/>
</dbReference>
<dbReference type="InParanoid" id="A0A0C3G2B7"/>
<dbReference type="Gene3D" id="3.80.10.10">
    <property type="entry name" value="Ribonuclease Inhibitor"/>
    <property type="match status" value="1"/>
</dbReference>
<keyword evidence="2" id="KW-1185">Reference proteome</keyword>
<evidence type="ECO:0000313" key="2">
    <source>
        <dbReference type="Proteomes" id="UP000054166"/>
    </source>
</evidence>
<evidence type="ECO:0000313" key="1">
    <source>
        <dbReference type="EMBL" id="KIM86014.1"/>
    </source>
</evidence>
<dbReference type="HOGENOM" id="CLU_047863_0_0_1"/>
<proteinExistence type="predicted"/>
<dbReference type="AlphaFoldDB" id="A0A0C3G2B7"/>
<gene>
    <name evidence="1" type="ORF">PILCRDRAFT_816559</name>
</gene>
<dbReference type="EMBL" id="KN832983">
    <property type="protein sequence ID" value="KIM86014.1"/>
    <property type="molecule type" value="Genomic_DNA"/>
</dbReference>
<reference evidence="1 2" key="1">
    <citation type="submission" date="2014-04" db="EMBL/GenBank/DDBJ databases">
        <authorList>
            <consortium name="DOE Joint Genome Institute"/>
            <person name="Kuo A."/>
            <person name="Tarkka M."/>
            <person name="Buscot F."/>
            <person name="Kohler A."/>
            <person name="Nagy L.G."/>
            <person name="Floudas D."/>
            <person name="Copeland A."/>
            <person name="Barry K.W."/>
            <person name="Cichocki N."/>
            <person name="Veneault-Fourrey C."/>
            <person name="LaButti K."/>
            <person name="Lindquist E.A."/>
            <person name="Lipzen A."/>
            <person name="Lundell T."/>
            <person name="Morin E."/>
            <person name="Murat C."/>
            <person name="Sun H."/>
            <person name="Tunlid A."/>
            <person name="Henrissat B."/>
            <person name="Grigoriev I.V."/>
            <person name="Hibbett D.S."/>
            <person name="Martin F."/>
            <person name="Nordberg H.P."/>
            <person name="Cantor M.N."/>
            <person name="Hua S.X."/>
        </authorList>
    </citation>
    <scope>NUCLEOTIDE SEQUENCE [LARGE SCALE GENOMIC DNA]</scope>
    <source>
        <strain evidence="1 2">F 1598</strain>
    </source>
</reference>
<dbReference type="InterPro" id="IPR032675">
    <property type="entry name" value="LRR_dom_sf"/>
</dbReference>
<dbReference type="STRING" id="765440.A0A0C3G2B7"/>
<reference evidence="2" key="2">
    <citation type="submission" date="2015-01" db="EMBL/GenBank/DDBJ databases">
        <title>Evolutionary Origins and Diversification of the Mycorrhizal Mutualists.</title>
        <authorList>
            <consortium name="DOE Joint Genome Institute"/>
            <consortium name="Mycorrhizal Genomics Consortium"/>
            <person name="Kohler A."/>
            <person name="Kuo A."/>
            <person name="Nagy L.G."/>
            <person name="Floudas D."/>
            <person name="Copeland A."/>
            <person name="Barry K.W."/>
            <person name="Cichocki N."/>
            <person name="Veneault-Fourrey C."/>
            <person name="LaButti K."/>
            <person name="Lindquist E.A."/>
            <person name="Lipzen A."/>
            <person name="Lundell T."/>
            <person name="Morin E."/>
            <person name="Murat C."/>
            <person name="Riley R."/>
            <person name="Ohm R."/>
            <person name="Sun H."/>
            <person name="Tunlid A."/>
            <person name="Henrissat B."/>
            <person name="Grigoriev I.V."/>
            <person name="Hibbett D.S."/>
            <person name="Martin F."/>
        </authorList>
    </citation>
    <scope>NUCLEOTIDE SEQUENCE [LARGE SCALE GENOMIC DNA]</scope>
    <source>
        <strain evidence="2">F 1598</strain>
    </source>
</reference>